<evidence type="ECO:0000313" key="4">
    <source>
        <dbReference type="Proteomes" id="UP001161325"/>
    </source>
</evidence>
<feature type="transmembrane region" description="Helical" evidence="2">
    <location>
        <begin position="141"/>
        <end position="160"/>
    </location>
</feature>
<organism evidence="3 4">
    <name type="scientific">Roseisolibacter agri</name>
    <dbReference type="NCBI Taxonomy" id="2014610"/>
    <lineage>
        <taxon>Bacteria</taxon>
        <taxon>Pseudomonadati</taxon>
        <taxon>Gemmatimonadota</taxon>
        <taxon>Gemmatimonadia</taxon>
        <taxon>Gemmatimonadales</taxon>
        <taxon>Gemmatimonadaceae</taxon>
        <taxon>Roseisolibacter</taxon>
    </lineage>
</organism>
<name>A0AA37Q811_9BACT</name>
<keyword evidence="2" id="KW-0812">Transmembrane</keyword>
<gene>
    <name evidence="3" type="ORF">rosag_47930</name>
</gene>
<feature type="transmembrane region" description="Helical" evidence="2">
    <location>
        <begin position="98"/>
        <end position="121"/>
    </location>
</feature>
<keyword evidence="2" id="KW-0472">Membrane</keyword>
<feature type="region of interest" description="Disordered" evidence="1">
    <location>
        <begin position="1"/>
        <end position="21"/>
    </location>
</feature>
<proteinExistence type="predicted"/>
<feature type="compositionally biased region" description="Low complexity" evidence="1">
    <location>
        <begin position="169"/>
        <end position="181"/>
    </location>
</feature>
<protein>
    <submittedName>
        <fullName evidence="3">Uncharacterized protein</fullName>
    </submittedName>
</protein>
<feature type="compositionally biased region" description="Low complexity" evidence="1">
    <location>
        <begin position="1"/>
        <end position="11"/>
    </location>
</feature>
<evidence type="ECO:0000256" key="2">
    <source>
        <dbReference type="SAM" id="Phobius"/>
    </source>
</evidence>
<feature type="transmembrane region" description="Helical" evidence="2">
    <location>
        <begin position="27"/>
        <end position="47"/>
    </location>
</feature>
<feature type="transmembrane region" description="Helical" evidence="2">
    <location>
        <begin position="67"/>
        <end position="86"/>
    </location>
</feature>
<keyword evidence="2" id="KW-1133">Transmembrane helix</keyword>
<keyword evidence="4" id="KW-1185">Reference proteome</keyword>
<sequence length="191" mass="19326">MPATPGGLSDSPSPPLPQARRGAAGHAAVTGAAALLGFFVAAVGQFYVWPLGDFLATTGLGSSGRLLAFGGVGALVAAITVYAVGCHRGGVRAARRRWSYALGALPPFLLPAAEFAGLELFPSACSEIGASCYRGGEPQPYVLAAATLLGILAWLLAIVVPSFRNRSATHTGGNGTSSSSDSEQEAPARET</sequence>
<dbReference type="Proteomes" id="UP001161325">
    <property type="component" value="Unassembled WGS sequence"/>
</dbReference>
<feature type="region of interest" description="Disordered" evidence="1">
    <location>
        <begin position="169"/>
        <end position="191"/>
    </location>
</feature>
<comment type="caution">
    <text evidence="3">The sequence shown here is derived from an EMBL/GenBank/DDBJ whole genome shotgun (WGS) entry which is preliminary data.</text>
</comment>
<accession>A0AA37Q811</accession>
<reference evidence="3" key="1">
    <citation type="submission" date="2022-08" db="EMBL/GenBank/DDBJ databases">
        <title>Draft genome sequencing of Roseisolibacter agri AW1220.</title>
        <authorList>
            <person name="Tobiishi Y."/>
            <person name="Tonouchi A."/>
        </authorList>
    </citation>
    <scope>NUCLEOTIDE SEQUENCE</scope>
    <source>
        <strain evidence="3">AW1220</strain>
    </source>
</reference>
<evidence type="ECO:0000256" key="1">
    <source>
        <dbReference type="SAM" id="MobiDB-lite"/>
    </source>
</evidence>
<dbReference type="AlphaFoldDB" id="A0AA37Q811"/>
<dbReference type="EMBL" id="BRXS01000008">
    <property type="protein sequence ID" value="GLC28280.1"/>
    <property type="molecule type" value="Genomic_DNA"/>
</dbReference>
<evidence type="ECO:0000313" key="3">
    <source>
        <dbReference type="EMBL" id="GLC28280.1"/>
    </source>
</evidence>